<feature type="short sequence motif" description="DGA/G" evidence="4">
    <location>
        <begin position="198"/>
        <end position="200"/>
    </location>
</feature>
<evidence type="ECO:0000313" key="6">
    <source>
        <dbReference type="EMBL" id="TCU91854.1"/>
    </source>
</evidence>
<feature type="short sequence motif" description="GXGXXG" evidence="4">
    <location>
        <begin position="22"/>
        <end position="27"/>
    </location>
</feature>
<dbReference type="Pfam" id="PF01734">
    <property type="entry name" value="Patatin"/>
    <property type="match status" value="1"/>
</dbReference>
<accession>A0A4R3UPB7</accession>
<dbReference type="InterPro" id="IPR016035">
    <property type="entry name" value="Acyl_Trfase/lysoPLipase"/>
</dbReference>
<keyword evidence="3 4" id="KW-0443">Lipid metabolism</keyword>
<dbReference type="Proteomes" id="UP000295110">
    <property type="component" value="Unassembled WGS sequence"/>
</dbReference>
<dbReference type="GO" id="GO:0016787">
    <property type="term" value="F:hydrolase activity"/>
    <property type="evidence" value="ECO:0007669"/>
    <property type="project" value="UniProtKB-UniRule"/>
</dbReference>
<dbReference type="PANTHER" id="PTHR14226">
    <property type="entry name" value="NEUROPATHY TARGET ESTERASE/SWISS CHEESE D.MELANOGASTER"/>
    <property type="match status" value="1"/>
</dbReference>
<keyword evidence="1 4" id="KW-0378">Hydrolase</keyword>
<feature type="short sequence motif" description="GXSXG" evidence="4">
    <location>
        <begin position="50"/>
        <end position="54"/>
    </location>
</feature>
<dbReference type="InterPro" id="IPR050301">
    <property type="entry name" value="NTE"/>
</dbReference>
<dbReference type="PANTHER" id="PTHR14226:SF78">
    <property type="entry name" value="SLR0060 PROTEIN"/>
    <property type="match status" value="1"/>
</dbReference>
<evidence type="ECO:0000313" key="7">
    <source>
        <dbReference type="Proteomes" id="UP000295110"/>
    </source>
</evidence>
<evidence type="ECO:0000256" key="1">
    <source>
        <dbReference type="ARBA" id="ARBA00022801"/>
    </source>
</evidence>
<dbReference type="EMBL" id="SMBU01000024">
    <property type="protein sequence ID" value="TCU91854.1"/>
    <property type="molecule type" value="Genomic_DNA"/>
</dbReference>
<evidence type="ECO:0000256" key="3">
    <source>
        <dbReference type="ARBA" id="ARBA00023098"/>
    </source>
</evidence>
<feature type="domain" description="PNPLA" evidence="5">
    <location>
        <begin position="18"/>
        <end position="211"/>
    </location>
</feature>
<evidence type="ECO:0000256" key="2">
    <source>
        <dbReference type="ARBA" id="ARBA00022963"/>
    </source>
</evidence>
<evidence type="ECO:0000259" key="5">
    <source>
        <dbReference type="PROSITE" id="PS51635"/>
    </source>
</evidence>
<gene>
    <name evidence="6" type="ORF">EV671_102422</name>
</gene>
<proteinExistence type="predicted"/>
<keyword evidence="2 4" id="KW-0442">Lipid degradation</keyword>
<organism evidence="6 7">
    <name type="scientific">Roseateles saccharophilus</name>
    <name type="common">Pseudomonas saccharophila</name>
    <dbReference type="NCBI Taxonomy" id="304"/>
    <lineage>
        <taxon>Bacteria</taxon>
        <taxon>Pseudomonadati</taxon>
        <taxon>Pseudomonadota</taxon>
        <taxon>Betaproteobacteria</taxon>
        <taxon>Burkholderiales</taxon>
        <taxon>Sphaerotilaceae</taxon>
        <taxon>Roseateles</taxon>
    </lineage>
</organism>
<dbReference type="SUPFAM" id="SSF52151">
    <property type="entry name" value="FabD/lysophospholipase-like"/>
    <property type="match status" value="1"/>
</dbReference>
<dbReference type="RefSeq" id="WP_277592431.1">
    <property type="nucleotide sequence ID" value="NZ_CBCSGL010000024.1"/>
</dbReference>
<dbReference type="Gene3D" id="3.40.1090.10">
    <property type="entry name" value="Cytosolic phospholipase A2 catalytic domain"/>
    <property type="match status" value="2"/>
</dbReference>
<comment type="caution">
    <text evidence="6">The sequence shown here is derived from an EMBL/GenBank/DDBJ whole genome shotgun (WGS) entry which is preliminary data.</text>
</comment>
<feature type="active site" description="Nucleophile" evidence="4">
    <location>
        <position position="52"/>
    </location>
</feature>
<reference evidence="6 7" key="1">
    <citation type="submission" date="2019-03" db="EMBL/GenBank/DDBJ databases">
        <title>Genomic Encyclopedia of Type Strains, Phase IV (KMG-IV): sequencing the most valuable type-strain genomes for metagenomic binning, comparative biology and taxonomic classification.</title>
        <authorList>
            <person name="Goeker M."/>
        </authorList>
    </citation>
    <scope>NUCLEOTIDE SEQUENCE [LARGE SCALE GENOMIC DNA]</scope>
    <source>
        <strain evidence="6 7">DSM 654</strain>
    </source>
</reference>
<feature type="active site" description="Proton acceptor" evidence="4">
    <location>
        <position position="198"/>
    </location>
</feature>
<name>A0A4R3UPB7_ROSSA</name>
<dbReference type="GO" id="GO:0016042">
    <property type="term" value="P:lipid catabolic process"/>
    <property type="evidence" value="ECO:0007669"/>
    <property type="project" value="UniProtKB-UniRule"/>
</dbReference>
<dbReference type="PROSITE" id="PS51635">
    <property type="entry name" value="PNPLA"/>
    <property type="match status" value="1"/>
</dbReference>
<dbReference type="AlphaFoldDB" id="A0A4R3UPB7"/>
<evidence type="ECO:0000256" key="4">
    <source>
        <dbReference type="PROSITE-ProRule" id="PRU01161"/>
    </source>
</evidence>
<keyword evidence="7" id="KW-1185">Reference proteome</keyword>
<protein>
    <submittedName>
        <fullName evidence="6">NTE family protein</fullName>
    </submittedName>
</protein>
<sequence>MLRRSMSIWSSSPRPISLALQGGGAHGAFTWGVLDGLLDAGAHPIAAVSGTSAGAINAVLLAHGLLSGGREGARAALAGFWEDLGRVVPWEMLGWVASDGDRLTPAGRLMLQWANFMAPLQDGMLRLDPLRDLLRRHVDFDLLRRQTRLRLHIAATHANSGRLRVFSHDELTVEATLASACLPTLQPPVLVDGEPYWDGGYSANPAIFPLVRERAASDVVVVMLSPRTLGDTPRTAEEVRVRAVEIAFNAAFLCEMRMLSDALSLARRALWPGPLERRLRAMRWHLIDGHDTLSALPVDSKLIAHPQLLGRLHTAGRDRAAEWLAVHGAAIGRHSSADLQRLFGTDNRQ</sequence>
<dbReference type="InterPro" id="IPR002641">
    <property type="entry name" value="PNPLA_dom"/>
</dbReference>